<dbReference type="AlphaFoldDB" id="A0A0E9RE90"/>
<accession>A0A0E9RE90</accession>
<evidence type="ECO:0000313" key="1">
    <source>
        <dbReference type="EMBL" id="JAH27132.1"/>
    </source>
</evidence>
<name>A0A0E9RE90_ANGAN</name>
<protein>
    <submittedName>
        <fullName evidence="1">Uncharacterized protein</fullName>
    </submittedName>
</protein>
<proteinExistence type="predicted"/>
<dbReference type="EMBL" id="GBXM01081445">
    <property type="protein sequence ID" value="JAH27132.1"/>
    <property type="molecule type" value="Transcribed_RNA"/>
</dbReference>
<sequence>MLSLKPRLIFKPKLCVIFIGPIRSFTSRKVYSAKLRK</sequence>
<organism evidence="1">
    <name type="scientific">Anguilla anguilla</name>
    <name type="common">European freshwater eel</name>
    <name type="synonym">Muraena anguilla</name>
    <dbReference type="NCBI Taxonomy" id="7936"/>
    <lineage>
        <taxon>Eukaryota</taxon>
        <taxon>Metazoa</taxon>
        <taxon>Chordata</taxon>
        <taxon>Craniata</taxon>
        <taxon>Vertebrata</taxon>
        <taxon>Euteleostomi</taxon>
        <taxon>Actinopterygii</taxon>
        <taxon>Neopterygii</taxon>
        <taxon>Teleostei</taxon>
        <taxon>Anguilliformes</taxon>
        <taxon>Anguillidae</taxon>
        <taxon>Anguilla</taxon>
    </lineage>
</organism>
<reference evidence="1" key="1">
    <citation type="submission" date="2014-11" db="EMBL/GenBank/DDBJ databases">
        <authorList>
            <person name="Amaro Gonzalez C."/>
        </authorList>
    </citation>
    <scope>NUCLEOTIDE SEQUENCE</scope>
</reference>
<reference evidence="1" key="2">
    <citation type="journal article" date="2015" name="Fish Shellfish Immunol.">
        <title>Early steps in the European eel (Anguilla anguilla)-Vibrio vulnificus interaction in the gills: Role of the RtxA13 toxin.</title>
        <authorList>
            <person name="Callol A."/>
            <person name="Pajuelo D."/>
            <person name="Ebbesson L."/>
            <person name="Teles M."/>
            <person name="MacKenzie S."/>
            <person name="Amaro C."/>
        </authorList>
    </citation>
    <scope>NUCLEOTIDE SEQUENCE</scope>
</reference>